<name>A0A934NA37_9BACT</name>
<feature type="signal peptide" evidence="1">
    <location>
        <begin position="1"/>
        <end position="26"/>
    </location>
</feature>
<evidence type="ECO:0000256" key="1">
    <source>
        <dbReference type="SAM" id="SignalP"/>
    </source>
</evidence>
<proteinExistence type="predicted"/>
<protein>
    <recommendedName>
        <fullName evidence="4">Proteinase inhibitor I42 chagasin domain-containing protein</fullName>
    </recommendedName>
</protein>
<dbReference type="AlphaFoldDB" id="A0A934NA37"/>
<evidence type="ECO:0000313" key="2">
    <source>
        <dbReference type="EMBL" id="MBJ7594877.1"/>
    </source>
</evidence>
<comment type="caution">
    <text evidence="2">The sequence shown here is derived from an EMBL/GenBank/DDBJ whole genome shotgun (WGS) entry which is preliminary data.</text>
</comment>
<dbReference type="RefSeq" id="WP_337311468.1">
    <property type="nucleotide sequence ID" value="NZ_JAEKNS010000084.1"/>
</dbReference>
<dbReference type="PROSITE" id="PS51257">
    <property type="entry name" value="PROKAR_LIPOPROTEIN"/>
    <property type="match status" value="1"/>
</dbReference>
<gene>
    <name evidence="2" type="ORF">JF886_08445</name>
</gene>
<accession>A0A934NA37</accession>
<evidence type="ECO:0008006" key="4">
    <source>
        <dbReference type="Google" id="ProtNLM"/>
    </source>
</evidence>
<dbReference type="EMBL" id="JAEKNS010000084">
    <property type="protein sequence ID" value="MBJ7594877.1"/>
    <property type="molecule type" value="Genomic_DNA"/>
</dbReference>
<evidence type="ECO:0000313" key="3">
    <source>
        <dbReference type="Proteomes" id="UP000606991"/>
    </source>
</evidence>
<keyword evidence="1" id="KW-0732">Signal</keyword>
<sequence>MQTFPGRLRGLALVSAIGCGIAGVTACGSGGAATPPAVQTITVTSVACDGSIATTTTAAPQSSGGSSGGAFGHPVTPQIGGGLATPTPAPTPRVIRGGAVQLTSADGGSTIVVPVGTSIAVQLGPAAAPFCWSAPTSSDQRIIEQLTSSSGNDRAGRGSFRARTLGSAALEASMDPRCSPPCGAASMQWRVQVEVTA</sequence>
<organism evidence="2 3">
    <name type="scientific">Candidatus Aeolococcus gillhamiae</name>
    <dbReference type="NCBI Taxonomy" id="3127015"/>
    <lineage>
        <taxon>Bacteria</taxon>
        <taxon>Bacillati</taxon>
        <taxon>Candidatus Dormiibacterota</taxon>
        <taxon>Candidatus Dormibacteria</taxon>
        <taxon>Candidatus Aeolococcales</taxon>
        <taxon>Candidatus Aeolococcaceae</taxon>
        <taxon>Candidatus Aeolococcus</taxon>
    </lineage>
</organism>
<dbReference type="Proteomes" id="UP000606991">
    <property type="component" value="Unassembled WGS sequence"/>
</dbReference>
<feature type="chain" id="PRO_5037779943" description="Proteinase inhibitor I42 chagasin domain-containing protein" evidence="1">
    <location>
        <begin position="27"/>
        <end position="197"/>
    </location>
</feature>
<reference evidence="2 3" key="1">
    <citation type="submission" date="2020-10" db="EMBL/GenBank/DDBJ databases">
        <title>Ca. Dormibacterota MAGs.</title>
        <authorList>
            <person name="Montgomery K."/>
        </authorList>
    </citation>
    <scope>NUCLEOTIDE SEQUENCE [LARGE SCALE GENOMIC DNA]</scope>
    <source>
        <strain evidence="2">SC8812_S17_18</strain>
    </source>
</reference>